<evidence type="ECO:0000313" key="2">
    <source>
        <dbReference type="Proteomes" id="UP000255334"/>
    </source>
</evidence>
<proteinExistence type="predicted"/>
<protein>
    <submittedName>
        <fullName evidence="1">Uncharacterized protein</fullName>
    </submittedName>
</protein>
<accession>A0A370X2R0</accession>
<reference evidence="1 2" key="1">
    <citation type="submission" date="2018-07" db="EMBL/GenBank/DDBJ databases">
        <title>Dyella monticola sp. nov. and Dyella psychrodurans sp. nov. isolated from monsoon evergreen broad-leaved forest soil of Dinghu Mountain, China.</title>
        <authorList>
            <person name="Gao Z."/>
            <person name="Qiu L."/>
        </authorList>
    </citation>
    <scope>NUCLEOTIDE SEQUENCE [LARGE SCALE GENOMIC DNA]</scope>
    <source>
        <strain evidence="1 2">4MSK11</strain>
    </source>
</reference>
<gene>
    <name evidence="1" type="ORF">DWU99_15075</name>
</gene>
<organism evidence="1 2">
    <name type="scientific">Dyella psychrodurans</name>
    <dbReference type="NCBI Taxonomy" id="1927960"/>
    <lineage>
        <taxon>Bacteria</taxon>
        <taxon>Pseudomonadati</taxon>
        <taxon>Pseudomonadota</taxon>
        <taxon>Gammaproteobacteria</taxon>
        <taxon>Lysobacterales</taxon>
        <taxon>Rhodanobacteraceae</taxon>
        <taxon>Dyella</taxon>
    </lineage>
</organism>
<dbReference type="AlphaFoldDB" id="A0A370X2R0"/>
<dbReference type="RefSeq" id="WP_115478879.1">
    <property type="nucleotide sequence ID" value="NZ_QRBF01000005.1"/>
</dbReference>
<keyword evidence="2" id="KW-1185">Reference proteome</keyword>
<dbReference type="EMBL" id="QRBF01000005">
    <property type="protein sequence ID" value="RDS82703.1"/>
    <property type="molecule type" value="Genomic_DNA"/>
</dbReference>
<dbReference type="Proteomes" id="UP000255334">
    <property type="component" value="Unassembled WGS sequence"/>
</dbReference>
<comment type="caution">
    <text evidence="1">The sequence shown here is derived from an EMBL/GenBank/DDBJ whole genome shotgun (WGS) entry which is preliminary data.</text>
</comment>
<sequence>MPATRLEIELLLNNLDNAMPRLLNDNQGIEFWVEFLQRADAIKEQVTLDHYEWVSTRIDEIPMKYGMVPPSCWMSV</sequence>
<dbReference type="OrthoDB" id="5959011at2"/>
<name>A0A370X2R0_9GAMM</name>
<evidence type="ECO:0000313" key="1">
    <source>
        <dbReference type="EMBL" id="RDS82703.1"/>
    </source>
</evidence>